<dbReference type="PANTHER" id="PTHR12849">
    <property type="entry name" value="RNA LARIAT DEBRANCHING ENZYME"/>
    <property type="match status" value="1"/>
</dbReference>
<dbReference type="GO" id="GO:0008419">
    <property type="term" value="F:RNA lariat debranching enzyme activity"/>
    <property type="evidence" value="ECO:0007669"/>
    <property type="project" value="TreeGrafter"/>
</dbReference>
<feature type="region of interest" description="Disordered" evidence="1">
    <location>
        <begin position="221"/>
        <end position="266"/>
    </location>
</feature>
<dbReference type="InParanoid" id="C0NT47"/>
<evidence type="ECO:0000313" key="3">
    <source>
        <dbReference type="EMBL" id="EEH05208.1"/>
    </source>
</evidence>
<dbReference type="Proteomes" id="UP000001631">
    <property type="component" value="Unassembled WGS sequence"/>
</dbReference>
<dbReference type="InterPro" id="IPR007708">
    <property type="entry name" value="DBR1_C"/>
</dbReference>
<dbReference type="GO" id="GO:0005634">
    <property type="term" value="C:nucleus"/>
    <property type="evidence" value="ECO:0007669"/>
    <property type="project" value="TreeGrafter"/>
</dbReference>
<dbReference type="Pfam" id="PF05011">
    <property type="entry name" value="DBR1"/>
    <property type="match status" value="1"/>
</dbReference>
<feature type="compositionally biased region" description="Low complexity" evidence="1">
    <location>
        <begin position="473"/>
        <end position="483"/>
    </location>
</feature>
<name>C0NT47_AJECG</name>
<proteinExistence type="predicted"/>
<evidence type="ECO:0000313" key="4">
    <source>
        <dbReference type="Proteomes" id="UP000001631"/>
    </source>
</evidence>
<dbReference type="STRING" id="447093.C0NT47"/>
<feature type="compositionally biased region" description="Gly residues" evidence="1">
    <location>
        <begin position="722"/>
        <end position="748"/>
    </location>
</feature>
<feature type="compositionally biased region" description="Polar residues" evidence="1">
    <location>
        <begin position="248"/>
        <end position="266"/>
    </location>
</feature>
<protein>
    <submittedName>
        <fullName evidence="3">Lariat debranching enzyme</fullName>
    </submittedName>
</protein>
<dbReference type="SMART" id="SM01124">
    <property type="entry name" value="DBR1"/>
    <property type="match status" value="1"/>
</dbReference>
<dbReference type="RefSeq" id="XP_045285689.1">
    <property type="nucleotide sequence ID" value="XM_045433376.1"/>
</dbReference>
<sequence>MQHIPASPSRNLRVALEGCAVRNSHDLSCMSVPQKYKQIGDFHEYYSGARVAPYLTIFVGGNHEASNHLFELYYGGWVAPNIYYLGAANVIRCGPLRIAGISGIWKGYDYRKSHFERLPYNRADIQSIYHVRELDVRKLLQIRTQVDLGLSHDWPQGIEWHGDFQKLFQKKPLFEPDANSGRLGSVAARYIMDRLRPAFWFSAHLHCKYAASLTHGDYKPAGLKNRFNPNPQPHQQPQQPSLGDDVLNSPSLITNEQPNAPSSTNEGITATQSVEMVLDAAHISSKEVSATIVDTAMSEEIIMSTLGGDGEATTRAAESAENAPQPQPQPAQGAERDRAQLSAWQNFHSVATKNDAEESARLMKEAAEYEKQIEAGLISRPEVTVKDDNLGREIEDVAKIGYNAQQELRKITEQETRGGGTEVKNPDEIDISLDSSSDTSEKLEQEDTASTKPRNTDKMEIEHSISSGKAEETATAAVDAAEASQSGDIPKEIRDQLPASFRKPETILDDAPVFESTLPEAISNTETSFLALDKCDRHRQFIELVEYPAISSPEEGETGEESRPYQLKYDKEWLAITRAFANELTLGDPNASVPTNKGDARYKPSILAAEQWVEENVVKPGRMTIPHNFTITAPVYDPAVPITTTEMPPEYTNPQTAQFCDLIGIENKFHASDEERFARADAGPRPEPLQQRHGQRFRGHQDSSFNSFGRGRGRGFGRDGGRWQGGRGGRGGGGRSRAGRGGRGGRGEYYGAPI</sequence>
<evidence type="ECO:0000259" key="2">
    <source>
        <dbReference type="SMART" id="SM01124"/>
    </source>
</evidence>
<dbReference type="EMBL" id="GG663371">
    <property type="protein sequence ID" value="EEH05208.1"/>
    <property type="molecule type" value="Genomic_DNA"/>
</dbReference>
<dbReference type="InterPro" id="IPR029052">
    <property type="entry name" value="Metallo-depent_PP-like"/>
</dbReference>
<dbReference type="AlphaFoldDB" id="C0NT47"/>
<feature type="region of interest" description="Disordered" evidence="1">
    <location>
        <begin position="310"/>
        <end position="338"/>
    </location>
</feature>
<keyword evidence="4" id="KW-1185">Reference proteome</keyword>
<dbReference type="GO" id="GO:0000398">
    <property type="term" value="P:mRNA splicing, via spliceosome"/>
    <property type="evidence" value="ECO:0007669"/>
    <property type="project" value="TreeGrafter"/>
</dbReference>
<feature type="compositionally biased region" description="Basic and acidic residues" evidence="1">
    <location>
        <begin position="454"/>
        <end position="463"/>
    </location>
</feature>
<feature type="region of interest" description="Disordered" evidence="1">
    <location>
        <begin position="679"/>
        <end position="754"/>
    </location>
</feature>
<dbReference type="GeneID" id="69039343"/>
<evidence type="ECO:0000256" key="1">
    <source>
        <dbReference type="SAM" id="MobiDB-lite"/>
    </source>
</evidence>
<feature type="domain" description="Lariat debranching enzyme C-terminal" evidence="2">
    <location>
        <begin position="518"/>
        <end position="669"/>
    </location>
</feature>
<gene>
    <name evidence="3" type="ORF">HCBG_06327</name>
</gene>
<dbReference type="HOGENOM" id="CLU_005893_3_0_1"/>
<organism evidence="3 4">
    <name type="scientific">Ajellomyces capsulatus (strain G186AR / H82 / ATCC MYA-2454 / RMSCC 2432)</name>
    <name type="common">Darling's disease fungus</name>
    <name type="synonym">Histoplasma capsulatum</name>
    <dbReference type="NCBI Taxonomy" id="447093"/>
    <lineage>
        <taxon>Eukaryota</taxon>
        <taxon>Fungi</taxon>
        <taxon>Dikarya</taxon>
        <taxon>Ascomycota</taxon>
        <taxon>Pezizomycotina</taxon>
        <taxon>Eurotiomycetes</taxon>
        <taxon>Eurotiomycetidae</taxon>
        <taxon>Onygenales</taxon>
        <taxon>Ajellomycetaceae</taxon>
        <taxon>Histoplasma</taxon>
    </lineage>
</organism>
<reference evidence="3" key="1">
    <citation type="submission" date="2009-02" db="EMBL/GenBank/DDBJ databases">
        <title>The Genome Sequence of Ajellomyces capsulatus strain G186AR.</title>
        <authorList>
            <consortium name="The Broad Institute Genome Sequencing Platform"/>
            <person name="Champion M."/>
            <person name="Cuomo C."/>
            <person name="Ma L.-J."/>
            <person name="Henn M.R."/>
            <person name="Sil A."/>
            <person name="Goldman B."/>
            <person name="Young S.K."/>
            <person name="Kodira C.D."/>
            <person name="Zeng Q."/>
            <person name="Koehrsen M."/>
            <person name="Alvarado L."/>
            <person name="Berlin A."/>
            <person name="Borenstein D."/>
            <person name="Chen Z."/>
            <person name="Engels R."/>
            <person name="Freedman E."/>
            <person name="Gellesch M."/>
            <person name="Goldberg J."/>
            <person name="Griggs A."/>
            <person name="Gujja S."/>
            <person name="Heiman D."/>
            <person name="Hepburn T."/>
            <person name="Howarth C."/>
            <person name="Jen D."/>
            <person name="Larson L."/>
            <person name="Lewis B."/>
            <person name="Mehta T."/>
            <person name="Park D."/>
            <person name="Pearson M."/>
            <person name="Roberts A."/>
            <person name="Saif S."/>
            <person name="Shea T."/>
            <person name="Shenoy N."/>
            <person name="Sisk P."/>
            <person name="Stolte C."/>
            <person name="Sykes S."/>
            <person name="Walk T."/>
            <person name="White J."/>
            <person name="Yandava C."/>
            <person name="Klein B."/>
            <person name="McEwen J.G."/>
            <person name="Puccia R."/>
            <person name="Goldman G.H."/>
            <person name="Felipe M.S."/>
            <person name="Nino-Vega G."/>
            <person name="San-Blas G."/>
            <person name="Taylor J."/>
            <person name="Mendoza L."/>
            <person name="Galagan J."/>
            <person name="Nusbaum C."/>
            <person name="Birren B."/>
        </authorList>
    </citation>
    <scope>NUCLEOTIDE SEQUENCE</scope>
    <source>
        <strain evidence="3">G186AR</strain>
    </source>
</reference>
<feature type="region of interest" description="Disordered" evidence="1">
    <location>
        <begin position="411"/>
        <end position="492"/>
    </location>
</feature>
<dbReference type="SUPFAM" id="SSF56300">
    <property type="entry name" value="Metallo-dependent phosphatases"/>
    <property type="match status" value="1"/>
</dbReference>
<accession>C0NT47</accession>
<dbReference type="PANTHER" id="PTHR12849:SF0">
    <property type="entry name" value="LARIAT DEBRANCHING ENZYME"/>
    <property type="match status" value="1"/>
</dbReference>